<name>A0ABV8B2D8_9BACI</name>
<feature type="compositionally biased region" description="Basic and acidic residues" evidence="1">
    <location>
        <begin position="201"/>
        <end position="217"/>
    </location>
</feature>
<evidence type="ECO:0000259" key="2">
    <source>
        <dbReference type="Pfam" id="PF08666"/>
    </source>
</evidence>
<proteinExistence type="predicted"/>
<dbReference type="CDD" id="cd11614">
    <property type="entry name" value="SAF_CpaB_FlgA_like"/>
    <property type="match status" value="1"/>
</dbReference>
<dbReference type="Proteomes" id="UP001595752">
    <property type="component" value="Unassembled WGS sequence"/>
</dbReference>
<gene>
    <name evidence="3" type="ORF">ACFOU2_13075</name>
</gene>
<keyword evidence="4" id="KW-1185">Reference proteome</keyword>
<protein>
    <submittedName>
        <fullName evidence="3">Flp pilus assembly protein CpaB</fullName>
    </submittedName>
</protein>
<feature type="compositionally biased region" description="Low complexity" evidence="1">
    <location>
        <begin position="218"/>
        <end position="233"/>
    </location>
</feature>
<evidence type="ECO:0000256" key="1">
    <source>
        <dbReference type="SAM" id="MobiDB-lite"/>
    </source>
</evidence>
<evidence type="ECO:0000313" key="3">
    <source>
        <dbReference type="EMBL" id="MFC3884381.1"/>
    </source>
</evidence>
<dbReference type="InterPro" id="IPR013974">
    <property type="entry name" value="SAF"/>
</dbReference>
<feature type="compositionally biased region" description="Low complexity" evidence="1">
    <location>
        <begin position="241"/>
        <end position="255"/>
    </location>
</feature>
<reference evidence="4" key="1">
    <citation type="journal article" date="2019" name="Int. J. Syst. Evol. Microbiol.">
        <title>The Global Catalogue of Microorganisms (GCM) 10K type strain sequencing project: providing services to taxonomists for standard genome sequencing and annotation.</title>
        <authorList>
            <consortium name="The Broad Institute Genomics Platform"/>
            <consortium name="The Broad Institute Genome Sequencing Center for Infectious Disease"/>
            <person name="Wu L."/>
            <person name="Ma J."/>
        </authorList>
    </citation>
    <scope>NUCLEOTIDE SEQUENCE [LARGE SCALE GENOMIC DNA]</scope>
    <source>
        <strain evidence="4">CCUG 61889</strain>
    </source>
</reference>
<comment type="caution">
    <text evidence="3">The sequence shown here is derived from an EMBL/GenBank/DDBJ whole genome shotgun (WGS) entry which is preliminary data.</text>
</comment>
<evidence type="ECO:0000313" key="4">
    <source>
        <dbReference type="Proteomes" id="UP001595752"/>
    </source>
</evidence>
<feature type="region of interest" description="Disordered" evidence="1">
    <location>
        <begin position="201"/>
        <end position="255"/>
    </location>
</feature>
<feature type="domain" description="SAF" evidence="2">
    <location>
        <begin position="42"/>
        <end position="102"/>
    </location>
</feature>
<sequence length="255" mass="27821">MLESKRKAIIFLSLSFLLAITAGVLFLGKIKDLNSDLGGRTKVYVAATDVASRTPIEPNQVTTIELPNRFVTDSHVTDVRDLVNKVFVVPMSKGDLITKNVLKPVSNVQNEHNRLVAIFENEKVHFDQEVDALDRIDIIVSHKVGDQPKTEVFMKDVLVSAVPPGKKFTGVAVEVSEEDAPKLIHMQNYAESMRILKANVGKEDNKVKEQEKPKEEAAPASAPKPSQPVNPQQPAAPPAPTQGAPAQPAQPAKTN</sequence>
<organism evidence="3 4">
    <name type="scientific">Bacillus songklensis</name>
    <dbReference type="NCBI Taxonomy" id="1069116"/>
    <lineage>
        <taxon>Bacteria</taxon>
        <taxon>Bacillati</taxon>
        <taxon>Bacillota</taxon>
        <taxon>Bacilli</taxon>
        <taxon>Bacillales</taxon>
        <taxon>Bacillaceae</taxon>
        <taxon>Bacillus</taxon>
    </lineage>
</organism>
<accession>A0ABV8B2D8</accession>
<dbReference type="EMBL" id="JBHRZT010000052">
    <property type="protein sequence ID" value="MFC3884381.1"/>
    <property type="molecule type" value="Genomic_DNA"/>
</dbReference>
<dbReference type="Pfam" id="PF08666">
    <property type="entry name" value="SAF"/>
    <property type="match status" value="1"/>
</dbReference>
<dbReference type="RefSeq" id="WP_377915772.1">
    <property type="nucleotide sequence ID" value="NZ_JBHRZT010000052.1"/>
</dbReference>